<proteinExistence type="predicted"/>
<dbReference type="PRINTS" id="PR01021">
    <property type="entry name" value="OMPADOMAIN"/>
</dbReference>
<dbReference type="SUPFAM" id="SSF103088">
    <property type="entry name" value="OmpA-like"/>
    <property type="match status" value="1"/>
</dbReference>
<comment type="caution">
    <text evidence="6">The sequence shown here is derived from an EMBL/GenBank/DDBJ whole genome shotgun (WGS) entry which is preliminary data.</text>
</comment>
<dbReference type="PROSITE" id="PS51123">
    <property type="entry name" value="OMPA_2"/>
    <property type="match status" value="1"/>
</dbReference>
<dbReference type="RefSeq" id="WP_071470872.1">
    <property type="nucleotide sequence ID" value="NZ_MEHT01000045.1"/>
</dbReference>
<dbReference type="Gene3D" id="3.30.1330.60">
    <property type="entry name" value="OmpA-like domain"/>
    <property type="match status" value="1"/>
</dbReference>
<dbReference type="Proteomes" id="UP000249364">
    <property type="component" value="Unassembled WGS sequence"/>
</dbReference>
<keyword evidence="3" id="KW-0998">Cell outer membrane</keyword>
<evidence type="ECO:0000256" key="3">
    <source>
        <dbReference type="ARBA" id="ARBA00023237"/>
    </source>
</evidence>
<evidence type="ECO:0000313" key="7">
    <source>
        <dbReference type="Proteomes" id="UP000249364"/>
    </source>
</evidence>
<organism evidence="6 7">
    <name type="scientific">Roseinatronobacter thiooxidans</name>
    <dbReference type="NCBI Taxonomy" id="121821"/>
    <lineage>
        <taxon>Bacteria</taxon>
        <taxon>Pseudomonadati</taxon>
        <taxon>Pseudomonadota</taxon>
        <taxon>Alphaproteobacteria</taxon>
        <taxon>Rhodobacterales</taxon>
        <taxon>Paracoccaceae</taxon>
        <taxon>Roseinatronobacter</taxon>
    </lineage>
</organism>
<sequence>MAIDRRFFLMGAASLGLAACSDPSHQFNREAGISIDEGGFGNATMHNTMLQSGQISLAEVMTRRFHAEVPSMVNFAFDSAVLDEDAKAILRMQAQWMRQFPELRYKIYGHTDAVGTAAYNIRLGQRRANAVMHYLVSRNIPRNSIIAVVSRGESQPLIASEGYEPANRRTVTEISGLVRRATVMDGQYARIIHREYVASATEQHVSQ</sequence>
<dbReference type="CDD" id="cd07185">
    <property type="entry name" value="OmpA_C-like"/>
    <property type="match status" value="1"/>
</dbReference>
<dbReference type="AlphaFoldDB" id="A0A2W7QAI2"/>
<keyword evidence="2 4" id="KW-0472">Membrane</keyword>
<gene>
    <name evidence="6" type="ORF">LY56_03108</name>
</gene>
<evidence type="ECO:0000259" key="5">
    <source>
        <dbReference type="PROSITE" id="PS51123"/>
    </source>
</evidence>
<comment type="subcellular location">
    <subcellularLocation>
        <location evidence="1">Cell outer membrane</location>
    </subcellularLocation>
</comment>
<dbReference type="InterPro" id="IPR006665">
    <property type="entry name" value="OmpA-like"/>
</dbReference>
<evidence type="ECO:0000256" key="4">
    <source>
        <dbReference type="PROSITE-ProRule" id="PRU00473"/>
    </source>
</evidence>
<evidence type="ECO:0000256" key="1">
    <source>
        <dbReference type="ARBA" id="ARBA00004442"/>
    </source>
</evidence>
<accession>A0A2W7QAI2</accession>
<dbReference type="PANTHER" id="PTHR30329:SF21">
    <property type="entry name" value="LIPOPROTEIN YIAD-RELATED"/>
    <property type="match status" value="1"/>
</dbReference>
<evidence type="ECO:0000313" key="6">
    <source>
        <dbReference type="EMBL" id="PZX38089.1"/>
    </source>
</evidence>
<dbReference type="InterPro" id="IPR050330">
    <property type="entry name" value="Bact_OuterMem_StrucFunc"/>
</dbReference>
<dbReference type="InterPro" id="IPR036737">
    <property type="entry name" value="OmpA-like_sf"/>
</dbReference>
<name>A0A2W7QAI2_9RHOB</name>
<keyword evidence="7" id="KW-1185">Reference proteome</keyword>
<dbReference type="PROSITE" id="PS51257">
    <property type="entry name" value="PROKAR_LIPOPROTEIN"/>
    <property type="match status" value="1"/>
</dbReference>
<dbReference type="Pfam" id="PF00691">
    <property type="entry name" value="OmpA"/>
    <property type="match status" value="1"/>
</dbReference>
<evidence type="ECO:0000256" key="2">
    <source>
        <dbReference type="ARBA" id="ARBA00023136"/>
    </source>
</evidence>
<feature type="domain" description="OmpA-like" evidence="5">
    <location>
        <begin position="61"/>
        <end position="178"/>
    </location>
</feature>
<dbReference type="PANTHER" id="PTHR30329">
    <property type="entry name" value="STATOR ELEMENT OF FLAGELLAR MOTOR COMPLEX"/>
    <property type="match status" value="1"/>
</dbReference>
<dbReference type="EMBL" id="QKZQ01000018">
    <property type="protein sequence ID" value="PZX38089.1"/>
    <property type="molecule type" value="Genomic_DNA"/>
</dbReference>
<dbReference type="InterPro" id="IPR006664">
    <property type="entry name" value="OMP_bac"/>
</dbReference>
<protein>
    <submittedName>
        <fullName evidence="6">OmpA family protein</fullName>
    </submittedName>
</protein>
<dbReference type="OrthoDB" id="9810367at2"/>
<dbReference type="GO" id="GO:0009279">
    <property type="term" value="C:cell outer membrane"/>
    <property type="evidence" value="ECO:0007669"/>
    <property type="project" value="UniProtKB-SubCell"/>
</dbReference>
<dbReference type="STRING" id="121821.GCA_001870675_03111"/>
<reference evidence="6 7" key="1">
    <citation type="submission" date="2018-06" db="EMBL/GenBank/DDBJ databases">
        <title>Genomic Encyclopedia of Archaeal and Bacterial Type Strains, Phase II (KMG-II): from individual species to whole genera.</title>
        <authorList>
            <person name="Goeker M."/>
        </authorList>
    </citation>
    <scope>NUCLEOTIDE SEQUENCE [LARGE SCALE GENOMIC DNA]</scope>
    <source>
        <strain evidence="6 7">DSM 13087</strain>
    </source>
</reference>